<reference evidence="2 3" key="1">
    <citation type="journal article" date="2016" name="Nat. Commun.">
        <title>Thousands of microbial genomes shed light on interconnected biogeochemical processes in an aquifer system.</title>
        <authorList>
            <person name="Anantharaman K."/>
            <person name="Brown C.T."/>
            <person name="Hug L.A."/>
            <person name="Sharon I."/>
            <person name="Castelle C.J."/>
            <person name="Probst A.J."/>
            <person name="Thomas B.C."/>
            <person name="Singh A."/>
            <person name="Wilkins M.J."/>
            <person name="Karaoz U."/>
            <person name="Brodie E.L."/>
            <person name="Williams K.H."/>
            <person name="Hubbard S.S."/>
            <person name="Banfield J.F."/>
        </authorList>
    </citation>
    <scope>NUCLEOTIDE SEQUENCE [LARGE SCALE GENOMIC DNA]</scope>
</reference>
<keyword evidence="1" id="KW-0812">Transmembrane</keyword>
<sequence>MNELFHKIAAKVSYFAGSPITFIGAIFIIAVWGLSGSAFNFSDTWQLVINTGTTIVTFLMVFLIQNTQNRDAKAFHLKLDELLKGVKGARAGLIDIEELPDSELEKFHDEFKKLHEHYAEELAKRRQRRLKKTSVSAKTP</sequence>
<name>A0A1F5GGH6_9BACT</name>
<feature type="transmembrane region" description="Helical" evidence="1">
    <location>
        <begin position="12"/>
        <end position="33"/>
    </location>
</feature>
<accession>A0A1F5GGH6</accession>
<evidence type="ECO:0000313" key="3">
    <source>
        <dbReference type="Proteomes" id="UP000177124"/>
    </source>
</evidence>
<proteinExistence type="predicted"/>
<feature type="transmembrane region" description="Helical" evidence="1">
    <location>
        <begin position="45"/>
        <end position="64"/>
    </location>
</feature>
<evidence type="ECO:0000313" key="2">
    <source>
        <dbReference type="EMBL" id="OGD90955.1"/>
    </source>
</evidence>
<dbReference type="GO" id="GO:0055085">
    <property type="term" value="P:transmembrane transport"/>
    <property type="evidence" value="ECO:0007669"/>
    <property type="project" value="InterPro"/>
</dbReference>
<organism evidence="2 3">
    <name type="scientific">Candidatus Curtissbacteria bacterium RIFCSPHIGHO2_02_FULL_42_15</name>
    <dbReference type="NCBI Taxonomy" id="1797716"/>
    <lineage>
        <taxon>Bacteria</taxon>
        <taxon>Candidatus Curtissiibacteriota</taxon>
    </lineage>
</organism>
<dbReference type="InterPro" id="IPR007251">
    <property type="entry name" value="Iron_permease_Fet4"/>
</dbReference>
<gene>
    <name evidence="2" type="ORF">A3D07_02155</name>
</gene>
<keyword evidence="1" id="KW-0472">Membrane</keyword>
<dbReference type="EMBL" id="MFBF01000028">
    <property type="protein sequence ID" value="OGD90955.1"/>
    <property type="molecule type" value="Genomic_DNA"/>
</dbReference>
<dbReference type="AlphaFoldDB" id="A0A1F5GGH6"/>
<dbReference type="Pfam" id="PF04120">
    <property type="entry name" value="Iron_permease"/>
    <property type="match status" value="1"/>
</dbReference>
<comment type="caution">
    <text evidence="2">The sequence shown here is derived from an EMBL/GenBank/DDBJ whole genome shotgun (WGS) entry which is preliminary data.</text>
</comment>
<protein>
    <recommendedName>
        <fullName evidence="4">Low affinity iron permease family protein</fullName>
    </recommendedName>
</protein>
<evidence type="ECO:0000256" key="1">
    <source>
        <dbReference type="SAM" id="Phobius"/>
    </source>
</evidence>
<keyword evidence="1" id="KW-1133">Transmembrane helix</keyword>
<evidence type="ECO:0008006" key="4">
    <source>
        <dbReference type="Google" id="ProtNLM"/>
    </source>
</evidence>
<dbReference type="Proteomes" id="UP000177124">
    <property type="component" value="Unassembled WGS sequence"/>
</dbReference>